<proteinExistence type="predicted"/>
<dbReference type="OrthoDB" id="1100205at2"/>
<organism evidence="3 4">
    <name type="scientific">Marinilabilia rubra</name>
    <dbReference type="NCBI Taxonomy" id="2162893"/>
    <lineage>
        <taxon>Bacteria</taxon>
        <taxon>Pseudomonadati</taxon>
        <taxon>Bacteroidota</taxon>
        <taxon>Bacteroidia</taxon>
        <taxon>Marinilabiliales</taxon>
        <taxon>Marinilabiliaceae</taxon>
        <taxon>Marinilabilia</taxon>
    </lineage>
</organism>
<reference evidence="3 4" key="1">
    <citation type="submission" date="2018-05" db="EMBL/GenBank/DDBJ databases">
        <title>Marinilabilia rubrum sp. nov., isolated from saltern sediment.</title>
        <authorList>
            <person name="Zhang R."/>
        </authorList>
    </citation>
    <scope>NUCLEOTIDE SEQUENCE [LARGE SCALE GENOMIC DNA]</scope>
    <source>
        <strain evidence="3 4">WTE16</strain>
    </source>
</reference>
<evidence type="ECO:0000259" key="2">
    <source>
        <dbReference type="Pfam" id="PF13505"/>
    </source>
</evidence>
<accession>A0A2U2B446</accession>
<feature type="domain" description="Outer membrane protein beta-barrel" evidence="2">
    <location>
        <begin position="8"/>
        <end position="189"/>
    </location>
</feature>
<dbReference type="Pfam" id="PF13505">
    <property type="entry name" value="OMP_b-brl"/>
    <property type="match status" value="1"/>
</dbReference>
<sequence>MKTRGLFLVVLLLFLAKGYAQENKSRFSFELNSGVSFATSELGDVELKPGFGFEGIFHYRLQQHWGLYAGWGWNKLTSKEKISGENLDFEETGYVFGLQYKHPISELPLNYYLRAGGLYNHIETESTDGTIVDDTGHGFGWQFAGGVEIGLGSKWSLMPGFKFNSLSRSTDYFGTSTDLDLNYLSLRVGILKKF</sequence>
<dbReference type="AlphaFoldDB" id="A0A2U2B446"/>
<keyword evidence="1" id="KW-0732">Signal</keyword>
<comment type="caution">
    <text evidence="3">The sequence shown here is derived from an EMBL/GenBank/DDBJ whole genome shotgun (WGS) entry which is preliminary data.</text>
</comment>
<dbReference type="SUPFAM" id="SSF56925">
    <property type="entry name" value="OMPA-like"/>
    <property type="match status" value="1"/>
</dbReference>
<keyword evidence="4" id="KW-1185">Reference proteome</keyword>
<evidence type="ECO:0000313" key="3">
    <source>
        <dbReference type="EMBL" id="PWD97829.1"/>
    </source>
</evidence>
<dbReference type="InterPro" id="IPR011250">
    <property type="entry name" value="OMP/PagP_B-barrel"/>
</dbReference>
<dbReference type="EMBL" id="QEWP01000024">
    <property type="protein sequence ID" value="PWD97829.1"/>
    <property type="molecule type" value="Genomic_DNA"/>
</dbReference>
<dbReference type="RefSeq" id="WP_109266013.1">
    <property type="nucleotide sequence ID" value="NZ_QEWP01000024.1"/>
</dbReference>
<protein>
    <submittedName>
        <fullName evidence="3">Opacity protein</fullName>
    </submittedName>
</protein>
<name>A0A2U2B446_9BACT</name>
<evidence type="ECO:0000313" key="4">
    <source>
        <dbReference type="Proteomes" id="UP000244956"/>
    </source>
</evidence>
<evidence type="ECO:0000256" key="1">
    <source>
        <dbReference type="ARBA" id="ARBA00022729"/>
    </source>
</evidence>
<gene>
    <name evidence="3" type="ORF">DDZ16_18750</name>
</gene>
<dbReference type="Gene3D" id="2.40.160.20">
    <property type="match status" value="1"/>
</dbReference>
<dbReference type="InterPro" id="IPR027385">
    <property type="entry name" value="Beta-barrel_OMP"/>
</dbReference>
<dbReference type="Proteomes" id="UP000244956">
    <property type="component" value="Unassembled WGS sequence"/>
</dbReference>